<evidence type="ECO:0000256" key="1">
    <source>
        <dbReference type="SAM" id="MobiDB-lite"/>
    </source>
</evidence>
<dbReference type="Gene3D" id="1.10.443.10">
    <property type="entry name" value="Intergrase catalytic core"/>
    <property type="match status" value="1"/>
</dbReference>
<feature type="compositionally biased region" description="Polar residues" evidence="1">
    <location>
        <begin position="575"/>
        <end position="592"/>
    </location>
</feature>
<name>A0ABQ9P7L5_9PEZI</name>
<accession>A0ABQ9P7L5</accession>
<dbReference type="Proteomes" id="UP001172684">
    <property type="component" value="Unassembled WGS sequence"/>
</dbReference>
<organism evidence="2 3">
    <name type="scientific">Coniosporium apollinis</name>
    <dbReference type="NCBI Taxonomy" id="61459"/>
    <lineage>
        <taxon>Eukaryota</taxon>
        <taxon>Fungi</taxon>
        <taxon>Dikarya</taxon>
        <taxon>Ascomycota</taxon>
        <taxon>Pezizomycotina</taxon>
        <taxon>Dothideomycetes</taxon>
        <taxon>Dothideomycetes incertae sedis</taxon>
        <taxon>Coniosporium</taxon>
    </lineage>
</organism>
<feature type="region of interest" description="Disordered" evidence="1">
    <location>
        <begin position="569"/>
        <end position="607"/>
    </location>
</feature>
<feature type="compositionally biased region" description="Basic and acidic residues" evidence="1">
    <location>
        <begin position="39"/>
        <end position="56"/>
    </location>
</feature>
<protein>
    <recommendedName>
        <fullName evidence="4">Tyr recombinase domain-containing protein</fullName>
    </recommendedName>
</protein>
<feature type="region of interest" description="Disordered" evidence="1">
    <location>
        <begin position="1"/>
        <end position="56"/>
    </location>
</feature>
<keyword evidence="3" id="KW-1185">Reference proteome</keyword>
<dbReference type="PANTHER" id="PTHR37535:SF3">
    <property type="entry name" value="FLUG DOMAIN-CONTAINING PROTEIN"/>
    <property type="match status" value="1"/>
</dbReference>
<feature type="compositionally biased region" description="Polar residues" evidence="1">
    <location>
        <begin position="11"/>
        <end position="27"/>
    </location>
</feature>
<dbReference type="InterPro" id="IPR021842">
    <property type="entry name" value="DUF3435"/>
</dbReference>
<proteinExistence type="predicted"/>
<evidence type="ECO:0000313" key="2">
    <source>
        <dbReference type="EMBL" id="KAJ9668873.1"/>
    </source>
</evidence>
<evidence type="ECO:0008006" key="4">
    <source>
        <dbReference type="Google" id="ProtNLM"/>
    </source>
</evidence>
<dbReference type="EMBL" id="JAPDRL010000005">
    <property type="protein sequence ID" value="KAJ9668873.1"/>
    <property type="molecule type" value="Genomic_DNA"/>
</dbReference>
<dbReference type="InterPro" id="IPR013762">
    <property type="entry name" value="Integrase-like_cat_sf"/>
</dbReference>
<evidence type="ECO:0000313" key="3">
    <source>
        <dbReference type="Proteomes" id="UP001172684"/>
    </source>
</evidence>
<dbReference type="PANTHER" id="PTHR37535">
    <property type="entry name" value="FLUG DOMAIN PROTEIN"/>
    <property type="match status" value="1"/>
</dbReference>
<sequence length="734" mass="82147">MAARLSKPLPSLSTSVDLTAPTSQATIQREAARSKRKERHEAKESQRPHDKKLMNNPAIDERARKLYTLSWVTQMQHAVRRFAEFTEEKLGLPPGHPQHGMEYFKPGGPVPNEPLVRRFLFWYADSSTGKVASNSRKPSVSIQNNNVTVVTVKVFCHALFTAAAYYNTSMPRELKRDTEVWLAITLASELDLVQNQGPKPTVRPTDVEVAIRAMWDYRSVAAIRTFRARFLATLILNLLVDGAGHVGEMLPCTLKNADDGKFLKWEDIEIFASPSSDGGSIPEIRINVTFKWLKNHTFDPKEWKTIVLRLLPPHLVFQDSCRLLILLALMDRRLAHFGSWEQLASCRPNPNGSVILLNDSDLQKPVFSKAALTGRIEDELRPWKWRNLGDLMSHISRLAGFPEKFKLHAMRRGATFLLDTHVSPETARALMGHQRDSNAFREYMSKTSTTDYQAITKRLPTTDITQMSSISLGQVEGAPHGPSPAAFAALESDLEYKLHTEALESARAVWRSCMEEYGSGKQALAACPEARSAYQKVTNARRYYAPAFLEQRYREEYEKYCITASTLLPEPLPESTASNSPQEVDSRASTPPTAEPEADVGARPEDLDPEEEAALILQEFGRLSEEQTATLTAALTDSRNPGVGSNVSLDHAVEAATSLQHRLHGVVREDLNRMVGHTGRTFTQLQCFSPRAMFLADIYDALSQDESLSAADVTETIFSLMTSEVFPHVVPPHW</sequence>
<comment type="caution">
    <text evidence="2">The sequence shown here is derived from an EMBL/GenBank/DDBJ whole genome shotgun (WGS) entry which is preliminary data.</text>
</comment>
<gene>
    <name evidence="2" type="ORF">H2201_001119</name>
</gene>
<reference evidence="2" key="1">
    <citation type="submission" date="2022-10" db="EMBL/GenBank/DDBJ databases">
        <title>Culturing micro-colonial fungi from biological soil crusts in the Mojave desert and describing Neophaeococcomyces mojavensis, and introducing the new genera and species Taxawa tesnikishii.</title>
        <authorList>
            <person name="Kurbessoian T."/>
            <person name="Stajich J.E."/>
        </authorList>
    </citation>
    <scope>NUCLEOTIDE SEQUENCE</scope>
    <source>
        <strain evidence="2">TK_1</strain>
    </source>
</reference>
<dbReference type="Pfam" id="PF11917">
    <property type="entry name" value="DUF3435"/>
    <property type="match status" value="1"/>
</dbReference>